<protein>
    <recommendedName>
        <fullName evidence="5">Secreted protein</fullName>
    </recommendedName>
</protein>
<dbReference type="AlphaFoldDB" id="A0A085M7E8"/>
<evidence type="ECO:0000313" key="4">
    <source>
        <dbReference type="Proteomes" id="UP000030764"/>
    </source>
</evidence>
<dbReference type="EMBL" id="KL367486">
    <property type="protein sequence ID" value="KFD70708.1"/>
    <property type="molecule type" value="Genomic_DNA"/>
</dbReference>
<accession>A0A085M7E8</accession>
<dbReference type="EMBL" id="KL363220">
    <property type="protein sequence ID" value="KFD53144.1"/>
    <property type="molecule type" value="Genomic_DNA"/>
</dbReference>
<gene>
    <name evidence="2" type="ORF">M513_06058</name>
    <name evidence="3" type="ORF">M514_06058</name>
</gene>
<keyword evidence="1" id="KW-0732">Signal</keyword>
<name>A0A085M7E8_9BILA</name>
<proteinExistence type="predicted"/>
<evidence type="ECO:0000313" key="3">
    <source>
        <dbReference type="EMBL" id="KFD70708.1"/>
    </source>
</evidence>
<organism evidence="2 4">
    <name type="scientific">Trichuris suis</name>
    <name type="common">pig whipworm</name>
    <dbReference type="NCBI Taxonomy" id="68888"/>
    <lineage>
        <taxon>Eukaryota</taxon>
        <taxon>Metazoa</taxon>
        <taxon>Ecdysozoa</taxon>
        <taxon>Nematoda</taxon>
        <taxon>Enoplea</taxon>
        <taxon>Dorylaimia</taxon>
        <taxon>Trichinellida</taxon>
        <taxon>Trichuridae</taxon>
        <taxon>Trichuris</taxon>
    </lineage>
</organism>
<evidence type="ECO:0000313" key="2">
    <source>
        <dbReference type="EMBL" id="KFD53144.1"/>
    </source>
</evidence>
<dbReference type="Proteomes" id="UP000030758">
    <property type="component" value="Unassembled WGS sequence"/>
</dbReference>
<feature type="signal peptide" evidence="1">
    <location>
        <begin position="1"/>
        <end position="17"/>
    </location>
</feature>
<reference evidence="2 4" key="1">
    <citation type="journal article" date="2014" name="Nat. Genet.">
        <title>Genome and transcriptome of the porcine whipworm Trichuris suis.</title>
        <authorList>
            <person name="Jex A.R."/>
            <person name="Nejsum P."/>
            <person name="Schwarz E.M."/>
            <person name="Hu L."/>
            <person name="Young N.D."/>
            <person name="Hall R.S."/>
            <person name="Korhonen P.K."/>
            <person name="Liao S."/>
            <person name="Thamsborg S."/>
            <person name="Xia J."/>
            <person name="Xu P."/>
            <person name="Wang S."/>
            <person name="Scheerlinck J.P."/>
            <person name="Hofmann A."/>
            <person name="Sternberg P.W."/>
            <person name="Wang J."/>
            <person name="Gasser R.B."/>
        </authorList>
    </citation>
    <scope>NUCLEOTIDE SEQUENCE [LARGE SCALE GENOMIC DNA]</scope>
    <source>
        <strain evidence="3">DCEP-RM93F</strain>
        <strain evidence="2">DCEP-RM93M</strain>
    </source>
</reference>
<keyword evidence="4" id="KW-1185">Reference proteome</keyword>
<sequence>MYAAVPFFSVLLAIAAGQCSLGTMPSAVKWLCGRLVKGFRRRCCLQIIKDACHRRSFCEAVPLTLAVTAPTRLTIYRRTTVGGKSCPRSSTIAWRRTACRPYDELRQSASTNHTRNPMVKSQNRDDAAAAAGRFAQCLLG</sequence>
<feature type="chain" id="PRO_5007379324" description="Secreted protein" evidence="1">
    <location>
        <begin position="18"/>
        <end position="140"/>
    </location>
</feature>
<dbReference type="Proteomes" id="UP000030764">
    <property type="component" value="Unassembled WGS sequence"/>
</dbReference>
<evidence type="ECO:0008006" key="5">
    <source>
        <dbReference type="Google" id="ProtNLM"/>
    </source>
</evidence>
<evidence type="ECO:0000256" key="1">
    <source>
        <dbReference type="SAM" id="SignalP"/>
    </source>
</evidence>